<protein>
    <recommendedName>
        <fullName evidence="2">Replication protein A 70 kDa DNA-binding subunit B/D first OB fold domain-containing protein</fullName>
    </recommendedName>
</protein>
<keyword evidence="1" id="KW-1133">Transmembrane helix</keyword>
<feature type="domain" description="Replication protein A 70 kDa DNA-binding subunit B/D first OB fold" evidence="2">
    <location>
        <begin position="14"/>
        <end position="75"/>
    </location>
</feature>
<dbReference type="AlphaFoldDB" id="A0A0R0IYG2"/>
<dbReference type="Pfam" id="PF02721">
    <property type="entry name" value="DUF223"/>
    <property type="match status" value="1"/>
</dbReference>
<accession>A0A0R0IYG2</accession>
<proteinExistence type="predicted"/>
<dbReference type="EnsemblPlants" id="KRH45003">
    <property type="protein sequence ID" value="KRH45003"/>
    <property type="gene ID" value="GLYMA_08G244100"/>
</dbReference>
<dbReference type="EMBL" id="CM000841">
    <property type="protein sequence ID" value="KRH45003.1"/>
    <property type="molecule type" value="Genomic_DNA"/>
</dbReference>
<gene>
    <name evidence="3" type="ORF">GLYMA_08G244100</name>
</gene>
<keyword evidence="5" id="KW-1185">Reference proteome</keyword>
<evidence type="ECO:0000259" key="2">
    <source>
        <dbReference type="Pfam" id="PF02721"/>
    </source>
</evidence>
<reference evidence="3 4" key="1">
    <citation type="journal article" date="2010" name="Nature">
        <title>Genome sequence of the palaeopolyploid soybean.</title>
        <authorList>
            <person name="Schmutz J."/>
            <person name="Cannon S.B."/>
            <person name="Schlueter J."/>
            <person name="Ma J."/>
            <person name="Mitros T."/>
            <person name="Nelson W."/>
            <person name="Hyten D.L."/>
            <person name="Song Q."/>
            <person name="Thelen J.J."/>
            <person name="Cheng J."/>
            <person name="Xu D."/>
            <person name="Hellsten U."/>
            <person name="May G.D."/>
            <person name="Yu Y."/>
            <person name="Sakurai T."/>
            <person name="Umezawa T."/>
            <person name="Bhattacharyya M.K."/>
            <person name="Sandhu D."/>
            <person name="Valliyodan B."/>
            <person name="Lindquist E."/>
            <person name="Peto M."/>
            <person name="Grant D."/>
            <person name="Shu S."/>
            <person name="Goodstein D."/>
            <person name="Barry K."/>
            <person name="Futrell-Griggs M."/>
            <person name="Abernathy B."/>
            <person name="Du J."/>
            <person name="Tian Z."/>
            <person name="Zhu L."/>
            <person name="Gill N."/>
            <person name="Joshi T."/>
            <person name="Libault M."/>
            <person name="Sethuraman A."/>
            <person name="Zhang X.-C."/>
            <person name="Shinozaki K."/>
            <person name="Nguyen H.T."/>
            <person name="Wing R.A."/>
            <person name="Cregan P."/>
            <person name="Specht J."/>
            <person name="Grimwood J."/>
            <person name="Rokhsar D."/>
            <person name="Stacey G."/>
            <person name="Shoemaker R.C."/>
            <person name="Jackson S.A."/>
        </authorList>
    </citation>
    <scope>NUCLEOTIDE SEQUENCE</scope>
    <source>
        <strain evidence="4">cv. Williams 82</strain>
        <tissue evidence="3">Callus</tissue>
    </source>
</reference>
<organism evidence="3">
    <name type="scientific">Glycine max</name>
    <name type="common">Soybean</name>
    <name type="synonym">Glycine hispida</name>
    <dbReference type="NCBI Taxonomy" id="3847"/>
    <lineage>
        <taxon>Eukaryota</taxon>
        <taxon>Viridiplantae</taxon>
        <taxon>Streptophyta</taxon>
        <taxon>Embryophyta</taxon>
        <taxon>Tracheophyta</taxon>
        <taxon>Spermatophyta</taxon>
        <taxon>Magnoliopsida</taxon>
        <taxon>eudicotyledons</taxon>
        <taxon>Gunneridae</taxon>
        <taxon>Pentapetalae</taxon>
        <taxon>rosids</taxon>
        <taxon>fabids</taxon>
        <taxon>Fabales</taxon>
        <taxon>Fabaceae</taxon>
        <taxon>Papilionoideae</taxon>
        <taxon>50 kb inversion clade</taxon>
        <taxon>NPAAA clade</taxon>
        <taxon>indigoferoid/millettioid clade</taxon>
        <taxon>Phaseoleae</taxon>
        <taxon>Glycine</taxon>
        <taxon>Glycine subgen. Soja</taxon>
    </lineage>
</organism>
<dbReference type="InParanoid" id="A0A0R0IYG2"/>
<name>A0A0R0IYG2_SOYBN</name>
<keyword evidence="1" id="KW-0472">Membrane</keyword>
<dbReference type="InterPro" id="IPR003871">
    <property type="entry name" value="RFA1B/D_OB_1st"/>
</dbReference>
<evidence type="ECO:0000313" key="5">
    <source>
        <dbReference type="Proteomes" id="UP000008827"/>
    </source>
</evidence>
<dbReference type="Proteomes" id="UP000008827">
    <property type="component" value="Chromosome 8"/>
</dbReference>
<reference evidence="4" key="2">
    <citation type="submission" date="2018-02" db="UniProtKB">
        <authorList>
            <consortium name="EnsemblPlants"/>
        </authorList>
    </citation>
    <scope>IDENTIFICATION</scope>
    <source>
        <strain evidence="4">Williams 82</strain>
    </source>
</reference>
<keyword evidence="1" id="KW-0812">Transmembrane</keyword>
<dbReference type="Gramene" id="KRH45003">
    <property type="protein sequence ID" value="KRH45003"/>
    <property type="gene ID" value="GLYMA_08G244100"/>
</dbReference>
<dbReference type="STRING" id="3847.A0A0R0IYG2"/>
<dbReference type="PaxDb" id="3847-GLYMA08G26753.1"/>
<evidence type="ECO:0000313" key="3">
    <source>
        <dbReference type="EMBL" id="KRH45003.1"/>
    </source>
</evidence>
<dbReference type="Gene3D" id="2.40.50.140">
    <property type="entry name" value="Nucleic acid-binding proteins"/>
    <property type="match status" value="1"/>
</dbReference>
<dbReference type="InterPro" id="IPR012340">
    <property type="entry name" value="NA-bd_OB-fold"/>
</dbReference>
<evidence type="ECO:0000313" key="4">
    <source>
        <dbReference type="EnsemblPlants" id="KRH45003"/>
    </source>
</evidence>
<reference evidence="3" key="3">
    <citation type="submission" date="2018-07" db="EMBL/GenBank/DDBJ databases">
        <title>WGS assembly of Glycine max.</title>
        <authorList>
            <person name="Schmutz J."/>
            <person name="Cannon S."/>
            <person name="Schlueter J."/>
            <person name="Ma J."/>
            <person name="Mitros T."/>
            <person name="Nelson W."/>
            <person name="Hyten D."/>
            <person name="Song Q."/>
            <person name="Thelen J."/>
            <person name="Cheng J."/>
            <person name="Xu D."/>
            <person name="Hellsten U."/>
            <person name="May G."/>
            <person name="Yu Y."/>
            <person name="Sakurai T."/>
            <person name="Umezawa T."/>
            <person name="Bhattacharyya M."/>
            <person name="Sandhu D."/>
            <person name="Valliyodan B."/>
            <person name="Lindquist E."/>
            <person name="Peto M."/>
            <person name="Grant D."/>
            <person name="Shu S."/>
            <person name="Goodstein D."/>
            <person name="Barry K."/>
            <person name="Futrell-Griggs M."/>
            <person name="Abernathy B."/>
            <person name="Du J."/>
            <person name="Tian Z."/>
            <person name="Zhu L."/>
            <person name="Gill N."/>
            <person name="Joshi T."/>
            <person name="Libault M."/>
            <person name="Sethuraman A."/>
            <person name="Zhang X."/>
            <person name="Shinozaki K."/>
            <person name="Nguyen H."/>
            <person name="Wing R."/>
            <person name="Cregan P."/>
            <person name="Specht J."/>
            <person name="Grimwood J."/>
            <person name="Rokhsar D."/>
            <person name="Stacey G."/>
            <person name="Shoemaker R."/>
            <person name="Jackson S."/>
        </authorList>
    </citation>
    <scope>NUCLEOTIDE SEQUENCE</scope>
    <source>
        <tissue evidence="3">Callus</tissue>
    </source>
</reference>
<dbReference type="SUPFAM" id="SSF50249">
    <property type="entry name" value="Nucleic acid-binding proteins"/>
    <property type="match status" value="1"/>
</dbReference>
<feature type="transmembrane region" description="Helical" evidence="1">
    <location>
        <begin position="87"/>
        <end position="110"/>
    </location>
</feature>
<sequence length="142" mass="16392">MEDAPASPTSPSRRRGDEIHVVCKQDQLKSRKADLKENLTYVMHNFKVIKNDGKFRVCDHEYKLCFTGVTVVRQCDMEQLPFRKFRFVAFSSVIAGHFKIGLLVVVFRYVSSKNTRVVLNLKDLRCYPIHSGKITAYSFCLI</sequence>
<evidence type="ECO:0000256" key="1">
    <source>
        <dbReference type="SAM" id="Phobius"/>
    </source>
</evidence>